<dbReference type="GO" id="GO:0005576">
    <property type="term" value="C:extracellular region"/>
    <property type="evidence" value="ECO:0007669"/>
    <property type="project" value="UniProtKB-SubCell"/>
</dbReference>
<reference evidence="7 8" key="1">
    <citation type="submission" date="2020-01" db="EMBL/GenBank/DDBJ databases">
        <title>Paenibacillus sp. nov., isolated from tomato rhizosphere.</title>
        <authorList>
            <person name="Weon H.-Y."/>
            <person name="Lee S.A."/>
        </authorList>
    </citation>
    <scope>NUCLEOTIDE SEQUENCE [LARGE SCALE GENOMIC DNA]</scope>
    <source>
        <strain evidence="7 8">12200R-189</strain>
    </source>
</reference>
<dbReference type="KEGG" id="plyc:GXP70_16125"/>
<dbReference type="InterPro" id="IPR022045">
    <property type="entry name" value="TcdB_toxin_mid/N"/>
</dbReference>
<dbReference type="InterPro" id="IPR028994">
    <property type="entry name" value="Integrin_alpha_N"/>
</dbReference>
<dbReference type="Pfam" id="PF03534">
    <property type="entry name" value="SpvB"/>
    <property type="match status" value="1"/>
</dbReference>
<organism evidence="7 8">
    <name type="scientific">Paenibacillus lycopersici</name>
    <dbReference type="NCBI Taxonomy" id="2704462"/>
    <lineage>
        <taxon>Bacteria</taxon>
        <taxon>Bacillati</taxon>
        <taxon>Bacillota</taxon>
        <taxon>Bacilli</taxon>
        <taxon>Bacillales</taxon>
        <taxon>Paenibacillaceae</taxon>
        <taxon>Paenibacillus</taxon>
    </lineage>
</organism>
<comment type="subcellular location">
    <subcellularLocation>
        <location evidence="1">Secreted</location>
    </subcellularLocation>
</comment>
<dbReference type="NCBIfam" id="TIGR03696">
    <property type="entry name" value="Rhs_assc_core"/>
    <property type="match status" value="1"/>
</dbReference>
<feature type="compositionally biased region" description="Low complexity" evidence="4">
    <location>
        <begin position="2488"/>
        <end position="2501"/>
    </location>
</feature>
<dbReference type="SUPFAM" id="SSF69318">
    <property type="entry name" value="Integrin alpha N-terminal domain"/>
    <property type="match status" value="1"/>
</dbReference>
<feature type="region of interest" description="Disordered" evidence="4">
    <location>
        <begin position="2459"/>
        <end position="2582"/>
    </location>
</feature>
<gene>
    <name evidence="7" type="ORF">GXP70_16125</name>
</gene>
<dbReference type="PANTHER" id="PTHR32305">
    <property type="match status" value="1"/>
</dbReference>
<dbReference type="Proteomes" id="UP000476064">
    <property type="component" value="Chromosome"/>
</dbReference>
<feature type="compositionally biased region" description="Basic and acidic residues" evidence="4">
    <location>
        <begin position="2475"/>
        <end position="2485"/>
    </location>
</feature>
<dbReference type="InterPro" id="IPR003284">
    <property type="entry name" value="Sal_SpvB"/>
</dbReference>
<dbReference type="InterPro" id="IPR022385">
    <property type="entry name" value="Rhs_assc_core"/>
</dbReference>
<accession>A0A6C0G0G3</accession>
<evidence type="ECO:0000256" key="2">
    <source>
        <dbReference type="ARBA" id="ARBA00022525"/>
    </source>
</evidence>
<feature type="compositionally biased region" description="Pro residues" evidence="4">
    <location>
        <begin position="2410"/>
        <end position="2423"/>
    </location>
</feature>
<dbReference type="Gene3D" id="2.180.10.10">
    <property type="entry name" value="RHS repeat-associated core"/>
    <property type="match status" value="1"/>
</dbReference>
<keyword evidence="8" id="KW-1185">Reference proteome</keyword>
<sequence>MGEKFAANPVTGTGSISVPIAMSPGRSGFGPQLSLSYDSGAGNGPFGLGWHLSLPAITRKTDKGLPRYQDAQDSDVFILSGAEDLVPMLAQDASGNWVPEVLPPRTVSGTEYDIRRYRPRVEGLFARIERWTNAADPGDIFWRSITKDNITTWYGKSEDSRIAYLEQPEHPEHSERPGRIFSWLICQSHDDKGNVVNYQYKAENASKVDFSKAHEANRGDGEDRRRSVNKYLKRMLYGNHKPYLPELTENEPWPEPPGDWYFEAVLDYGEHDEAKPAPEETGEWNLRNDPFSSYRSAFEIRTYRLCRRVLMFHHIPDDDPHQPDARKGYDGLVRSTDFTYAYEKDAANARTPVYSKLIEVIQRSYNLTDDGNYLAAQLPPLAFVYSDAEIQTELRELQGENLDNVPVGIDGASYRWIDLDGEGLSGLLAEQASTWIYKRNLSPITLADGPIEAKFGPAELVPFKPAAALADRFQFLDLAGDGLPDVVQYAGPTPGFYERTMDGQWDPFVPFASLPNVNWNDPHLKFIDIDGDGHADILISEHDAFVWYPSLGEDGFDAAQRVSHAWDEEKGPHIVFADGDQSIYLSDMSGDGLSDIVRIRNSEVCYWPNLGYGRFGAKVTMDYDSEDPDFTFDHADQFDPRRIRLADIDGTGTTDLIYLHRDGVRLYVNQSGNSWSVPTLIPSFPVPDNVASVQALDLLGNGTACLVWSSPLPGEARRPIRYVDLMGGRKPHLLETTINNLGAETTVTYAPSTKFYLQDQLDGKPWITRLPFPVHVVERVETFDRISRSRFVTRYAYHHGYFDGEEREFRGFGMVEQWDTEQFAALADGETPAANIDGVSHVPPVLTRTWFHGGIYCRADRVSNYFAGLLNPSDRGEYYREPAWLDNDDEAQKRLLPDTILPLGLSAEEEREAVRSLKGMMLRQEVYALDGLDADADYPHGHPYTVAEQNFTIRQVQPRGSNRHAVFFTHAREAINYHYERNPADPRVQHALTLEVDAYGNVLRSLAAGYGRRQSPLIDERDRARQTSTLLSYAENAVTHPIGATGDPELAKHADVYRAPLPAEALTYELCGFTPPDDTGRFTFDEWVNDGFQRLTALKEIQYEDTTPIGKQRKRLIERLRTLYRPDDCGAGKGDADALLALKALEPLALPGESYKLAFTPGLLDQVYKRPRPAQPDESLLPPAAQATILGGKAGNQGGYVDLDGDGHWWVPSGRSFHHPDDAAAPVELAEARGHFFLPRRYRDPFGLSAVLAFDPHDLLMTETRDALGNRVTVDANDYRVLQPRLVSDPNRNQTEVAFDTLGLVVGTAVMGKPADNPRQGDRLDALFSPEPPQALFDAFVDMPREASPDPKASAATEAAHDLLANATTRIVYDLTRYMRLGEPPFAATIARETHVSDLGQGAKSKLQISFSYSDGFGREIQKKIQAEPGPLDVNDPASPIVNPRWVGSGWTIFNNKGKPVRQYEPFFSKRQRPDGSFYSDHRFEFGVQIGISPVLFYDPAERVVATLHPNHTWEKVVFDPWQQTTHDVNDTVLLPVHADNPLRDADIAGYFGRLPDADYLPTWHELRTLPAHAEAFADRYPAAEDRKNETKAAERAAGHAGTPATAHFDALGRPFLTVARNRVICEGHLLHNKPDEEFRTRVELDIEGNQRKVFDERRLPDADNLPQGAPEQRVVMQYAYDMLGNRVYQLSMEAGARWMLNDVAGKSIRAWDSRGHDFTTSYDALRRPIEQYVRGTFSDPDPLKPNSDPHTLNPPNEAGLLVDSIEYGEPPPGATPDQEAEAQRLNLRTRIYRHFDSAGVTANARFDADGKPTEAYDFKGNLLCSTRQLVSDYKAIPDWSRNPRPNLDAETFEGSTCYDALNRPIQSVAPRSSLGRGKVNVIQPVFNEANLPERVHAWLERAAEPAKLLDPAVETPSPVGVANIDYDAKGQRLCIDYMNGASTFYSYDPHTFRLTQLLTRRKPADFPGDDQQAGDPAWPGKQVQNLHYTYDPAGNITHIHDDAQQAVYFKNQRVEPSNDYVYDALYRLIQATGREHLGQGGTPISHAYNDAGRVGILSANPAGRFAPNDRNAMGRYTERYVYDAVGNFLQMQHARGNAAVADWTRAYTYGEASLIEPDKQSNRLSRTAVGNAALEPYSHDAHGNMLGMPQLQTMQWDYRDQLQMTQRQKVNDEDAGGRERHGERTWYVYDASGQRVRKVTELANNGGVNDERIYLGGFEVFRSYEGAAHARTLKLERETLHVMDDKQRIALVEMRTLGDEQDVPQRLIRCQFGNHLGSSSLELDEQAQIISYEEYAPYGSSTYQAVRSQTETAKRYRYTGKERDEESGLYYHAARYYAAWLGRWVSCDPVDMRGGIDLYCYGASNPVRMTDISGLAPLPVQNLPSPNTFDPVSPPGGRGFPGNANHLRPPTPPVEPAPPPVEPVPGAPVSPLLVGGIGWGLIIGIFVSAYLPVHLEDNQPPPSADPNIPQSVDPNRKIYSRNDEIEVIVPPVENPDPNVETVRGTFTENGTYVPGVSREENYSRKPPLASGGASGGPPDEPVIGPPAPPKQARDPKTGKFVRDPNRPPKSSNTTASGVVRHNPTDWREWRDIWDQSDMSDILSENNRALIAAGYVPYVDEAWQRYFPDAVSGEAISIHHIMGTPINVPLTETQHFDAHQGDWRNPGGPGQAR</sequence>
<evidence type="ECO:0000256" key="1">
    <source>
        <dbReference type="ARBA" id="ARBA00004613"/>
    </source>
</evidence>
<dbReference type="InterPro" id="IPR050708">
    <property type="entry name" value="T6SS_VgrG/RHS"/>
</dbReference>
<keyword evidence="3" id="KW-0843">Virulence</keyword>
<evidence type="ECO:0000259" key="5">
    <source>
        <dbReference type="Pfam" id="PF12255"/>
    </source>
</evidence>
<feature type="domain" description="Insecticide toxin TcdB middle/N-terminal" evidence="6">
    <location>
        <begin position="692"/>
        <end position="821"/>
    </location>
</feature>
<proteinExistence type="predicted"/>
<name>A0A6C0G0G3_9BACL</name>
<feature type="region of interest" description="Disordered" evidence="4">
    <location>
        <begin position="1737"/>
        <end position="1759"/>
    </location>
</feature>
<dbReference type="Pfam" id="PF12256">
    <property type="entry name" value="TcdB_toxin_midN"/>
    <property type="match status" value="1"/>
</dbReference>
<dbReference type="Pfam" id="PF12255">
    <property type="entry name" value="TcdB_toxin_midC"/>
    <property type="match status" value="1"/>
</dbReference>
<dbReference type="GO" id="GO:0005737">
    <property type="term" value="C:cytoplasm"/>
    <property type="evidence" value="ECO:0007669"/>
    <property type="project" value="InterPro"/>
</dbReference>
<feature type="region of interest" description="Disordered" evidence="4">
    <location>
        <begin position="2394"/>
        <end position="2423"/>
    </location>
</feature>
<evidence type="ECO:0000313" key="7">
    <source>
        <dbReference type="EMBL" id="QHT61333.1"/>
    </source>
</evidence>
<dbReference type="EMBL" id="CP048209">
    <property type="protein sequence ID" value="QHT61333.1"/>
    <property type="molecule type" value="Genomic_DNA"/>
</dbReference>
<dbReference type="PANTHER" id="PTHR32305:SF15">
    <property type="entry name" value="PROTEIN RHSA-RELATED"/>
    <property type="match status" value="1"/>
</dbReference>
<dbReference type="InterPro" id="IPR022044">
    <property type="entry name" value="TcdB_toxin_mid/C"/>
</dbReference>
<feature type="compositionally biased region" description="Pro residues" evidence="4">
    <location>
        <begin position="2539"/>
        <end position="2550"/>
    </location>
</feature>
<protein>
    <submittedName>
        <fullName evidence="7">Toxin</fullName>
    </submittedName>
</protein>
<dbReference type="PRINTS" id="PR01341">
    <property type="entry name" value="SALSPVBPROT"/>
</dbReference>
<evidence type="ECO:0000256" key="4">
    <source>
        <dbReference type="SAM" id="MobiDB-lite"/>
    </source>
</evidence>
<feature type="domain" description="Insecticide toxin TcdB middle/C-terminal" evidence="5">
    <location>
        <begin position="913"/>
        <end position="1019"/>
    </location>
</feature>
<evidence type="ECO:0000313" key="8">
    <source>
        <dbReference type="Proteomes" id="UP000476064"/>
    </source>
</evidence>
<feature type="compositionally biased region" description="Basic and acidic residues" evidence="4">
    <location>
        <begin position="2552"/>
        <end position="2567"/>
    </location>
</feature>
<evidence type="ECO:0000256" key="3">
    <source>
        <dbReference type="ARBA" id="ARBA00023026"/>
    </source>
</evidence>
<keyword evidence="2" id="KW-0964">Secreted</keyword>
<dbReference type="RefSeq" id="WP_162357772.1">
    <property type="nucleotide sequence ID" value="NZ_CP048209.1"/>
</dbReference>
<evidence type="ECO:0000259" key="6">
    <source>
        <dbReference type="Pfam" id="PF12256"/>
    </source>
</evidence>